<proteinExistence type="predicted"/>
<name>A0A2T6CBI6_9RHOB</name>
<accession>A0A2T6CBI6</accession>
<dbReference type="OrthoDB" id="7868014at2"/>
<dbReference type="RefSeq" id="WP_037918631.1">
    <property type="nucleotide sequence ID" value="NZ_QBKU01000010.1"/>
</dbReference>
<dbReference type="Proteomes" id="UP000244092">
    <property type="component" value="Unassembled WGS sequence"/>
</dbReference>
<sequence>MSENAPSDLVFIIRLGIVTILLWICSRAYDFCIKHVSRAAERNAFLRAIYAEVDFNTFDMTRFLDSTVSIDLLAPHLERADYIPHITDARHTEIYRSRITELDALSGRYGRHENLVGSLVQFYGELEKVTQQIEGLSKPSFVQISPKGKAGTINRIYKTCAVCEGLGKGILSKMEKSYPRLGLEPIAESHQVERNIRPMNHTEAADRLKKLSSDLNRVNNRTHSGSPRS</sequence>
<dbReference type="AlphaFoldDB" id="A0A2T6CBI6"/>
<protein>
    <submittedName>
        <fullName evidence="3">Uncharacterized protein</fullName>
    </submittedName>
</protein>
<evidence type="ECO:0000256" key="2">
    <source>
        <dbReference type="SAM" id="Phobius"/>
    </source>
</evidence>
<feature type="transmembrane region" description="Helical" evidence="2">
    <location>
        <begin position="12"/>
        <end position="29"/>
    </location>
</feature>
<evidence type="ECO:0000256" key="1">
    <source>
        <dbReference type="SAM" id="MobiDB-lite"/>
    </source>
</evidence>
<organism evidence="3 4">
    <name type="scientific">Sulfitobacter mediterraneus</name>
    <dbReference type="NCBI Taxonomy" id="83219"/>
    <lineage>
        <taxon>Bacteria</taxon>
        <taxon>Pseudomonadati</taxon>
        <taxon>Pseudomonadota</taxon>
        <taxon>Alphaproteobacteria</taxon>
        <taxon>Rhodobacterales</taxon>
        <taxon>Roseobacteraceae</taxon>
        <taxon>Sulfitobacter</taxon>
    </lineage>
</organism>
<feature type="region of interest" description="Disordered" evidence="1">
    <location>
        <begin position="210"/>
        <end position="229"/>
    </location>
</feature>
<feature type="compositionally biased region" description="Polar residues" evidence="1">
    <location>
        <begin position="213"/>
        <end position="229"/>
    </location>
</feature>
<dbReference type="EMBL" id="QBKU01000010">
    <property type="protein sequence ID" value="PTX72870.1"/>
    <property type="molecule type" value="Genomic_DNA"/>
</dbReference>
<gene>
    <name evidence="3" type="ORF">C8N31_110130</name>
</gene>
<keyword evidence="2" id="KW-0472">Membrane</keyword>
<comment type="caution">
    <text evidence="3">The sequence shown here is derived from an EMBL/GenBank/DDBJ whole genome shotgun (WGS) entry which is preliminary data.</text>
</comment>
<evidence type="ECO:0000313" key="4">
    <source>
        <dbReference type="Proteomes" id="UP000244092"/>
    </source>
</evidence>
<reference evidence="3 4" key="1">
    <citation type="submission" date="2018-04" db="EMBL/GenBank/DDBJ databases">
        <title>Genomic Encyclopedia of Archaeal and Bacterial Type Strains, Phase II (KMG-II): from individual species to whole genera.</title>
        <authorList>
            <person name="Goeker M."/>
        </authorList>
    </citation>
    <scope>NUCLEOTIDE SEQUENCE [LARGE SCALE GENOMIC DNA]</scope>
    <source>
        <strain evidence="3 4">DSM 12244</strain>
    </source>
</reference>
<keyword evidence="2" id="KW-1133">Transmembrane helix</keyword>
<keyword evidence="2" id="KW-0812">Transmembrane</keyword>
<evidence type="ECO:0000313" key="3">
    <source>
        <dbReference type="EMBL" id="PTX72870.1"/>
    </source>
</evidence>